<dbReference type="GeneID" id="20815422"/>
<dbReference type="VEuPathDB" id="FungiDB:H257_13426"/>
<dbReference type="AlphaFoldDB" id="W4FWW7"/>
<protein>
    <submittedName>
        <fullName evidence="1">Uncharacterized protein</fullName>
    </submittedName>
</protein>
<evidence type="ECO:0000313" key="1">
    <source>
        <dbReference type="EMBL" id="ETV71294.1"/>
    </source>
</evidence>
<accession>W4FWW7</accession>
<gene>
    <name evidence="1" type="ORF">H257_13426</name>
</gene>
<dbReference type="OrthoDB" id="10438939at2759"/>
<dbReference type="RefSeq" id="XP_009839234.1">
    <property type="nucleotide sequence ID" value="XM_009840932.1"/>
</dbReference>
<organism evidence="1">
    <name type="scientific">Aphanomyces astaci</name>
    <name type="common">Crayfish plague agent</name>
    <dbReference type="NCBI Taxonomy" id="112090"/>
    <lineage>
        <taxon>Eukaryota</taxon>
        <taxon>Sar</taxon>
        <taxon>Stramenopiles</taxon>
        <taxon>Oomycota</taxon>
        <taxon>Saprolegniomycetes</taxon>
        <taxon>Saprolegniales</taxon>
        <taxon>Verrucalvaceae</taxon>
        <taxon>Aphanomyces</taxon>
    </lineage>
</organism>
<name>W4FWW7_APHAT</name>
<reference evidence="1" key="1">
    <citation type="submission" date="2013-12" db="EMBL/GenBank/DDBJ databases">
        <title>The Genome Sequence of Aphanomyces astaci APO3.</title>
        <authorList>
            <consortium name="The Broad Institute Genomics Platform"/>
            <person name="Russ C."/>
            <person name="Tyler B."/>
            <person name="van West P."/>
            <person name="Dieguez-Uribeondo J."/>
            <person name="Young S.K."/>
            <person name="Zeng Q."/>
            <person name="Gargeya S."/>
            <person name="Fitzgerald M."/>
            <person name="Abouelleil A."/>
            <person name="Alvarado L."/>
            <person name="Chapman S.B."/>
            <person name="Gainer-Dewar J."/>
            <person name="Goldberg J."/>
            <person name="Griggs A."/>
            <person name="Gujja S."/>
            <person name="Hansen M."/>
            <person name="Howarth C."/>
            <person name="Imamovic A."/>
            <person name="Ireland A."/>
            <person name="Larimer J."/>
            <person name="McCowan C."/>
            <person name="Murphy C."/>
            <person name="Pearson M."/>
            <person name="Poon T.W."/>
            <person name="Priest M."/>
            <person name="Roberts A."/>
            <person name="Saif S."/>
            <person name="Shea T."/>
            <person name="Sykes S."/>
            <person name="Wortman J."/>
            <person name="Nusbaum C."/>
            <person name="Birren B."/>
        </authorList>
    </citation>
    <scope>NUCLEOTIDE SEQUENCE [LARGE SCALE GENOMIC DNA]</scope>
    <source>
        <strain evidence="1">APO3</strain>
    </source>
</reference>
<sequence length="147" mass="15392">MATHCSCAVGGAGTSSSGSPRLRSCCRRSAMNDDTAAFLAKASVLSTRSSKFKPGYSSYAHSLYAVMSSRNASPSFPCVTARLKWVGNVEYTKDNPRGPSKCCSEKVARFFVTLSGAGSSSLFSSSRGASSSVISNARSLFFDALSP</sequence>
<dbReference type="EMBL" id="KI913161">
    <property type="protein sequence ID" value="ETV71294.1"/>
    <property type="molecule type" value="Genomic_DNA"/>
</dbReference>
<proteinExistence type="predicted"/>